<proteinExistence type="predicted"/>
<gene>
    <name evidence="1" type="ORF">BIW11_02621</name>
</gene>
<name>A0A1V9Y006_9ACAR</name>
<accession>A0A1V9Y006</accession>
<dbReference type="EMBL" id="MNPL01001527">
    <property type="protein sequence ID" value="OQR79065.1"/>
    <property type="molecule type" value="Genomic_DNA"/>
</dbReference>
<comment type="caution">
    <text evidence="1">The sequence shown here is derived from an EMBL/GenBank/DDBJ whole genome shotgun (WGS) entry which is preliminary data.</text>
</comment>
<dbReference type="Proteomes" id="UP000192247">
    <property type="component" value="Unassembled WGS sequence"/>
</dbReference>
<dbReference type="AlphaFoldDB" id="A0A1V9Y006"/>
<reference evidence="1 2" key="1">
    <citation type="journal article" date="2017" name="Gigascience">
        <title>Draft genome of the honey bee ectoparasitic mite, Tropilaelaps mercedesae, is shaped by the parasitic life history.</title>
        <authorList>
            <person name="Dong X."/>
            <person name="Armstrong S.D."/>
            <person name="Xia D."/>
            <person name="Makepeace B.L."/>
            <person name="Darby A.C."/>
            <person name="Kadowaki T."/>
        </authorList>
    </citation>
    <scope>NUCLEOTIDE SEQUENCE [LARGE SCALE GENOMIC DNA]</scope>
    <source>
        <strain evidence="1">Wuxi-XJTLU</strain>
    </source>
</reference>
<protein>
    <submittedName>
        <fullName evidence="1">Uncharacterized protein</fullName>
    </submittedName>
</protein>
<sequence>MPVCDLHATKREETWSSRFHFQSAKRELARVIMKMEKLLFQKKPKKSCEEEDLAVTIEELINAGKKIKCNKAPGQDDIPSQTVKAMMKEYPRATRLSDGTSRAASQGRKATKAAVVVQTPVAFADGLQGARSDFRFGTYEGIQERRCLVTSFTVSAP</sequence>
<dbReference type="InParanoid" id="A0A1V9Y006"/>
<organism evidence="1 2">
    <name type="scientific">Tropilaelaps mercedesae</name>
    <dbReference type="NCBI Taxonomy" id="418985"/>
    <lineage>
        <taxon>Eukaryota</taxon>
        <taxon>Metazoa</taxon>
        <taxon>Ecdysozoa</taxon>
        <taxon>Arthropoda</taxon>
        <taxon>Chelicerata</taxon>
        <taxon>Arachnida</taxon>
        <taxon>Acari</taxon>
        <taxon>Parasitiformes</taxon>
        <taxon>Mesostigmata</taxon>
        <taxon>Gamasina</taxon>
        <taxon>Dermanyssoidea</taxon>
        <taxon>Laelapidae</taxon>
        <taxon>Tropilaelaps</taxon>
    </lineage>
</organism>
<evidence type="ECO:0000313" key="2">
    <source>
        <dbReference type="Proteomes" id="UP000192247"/>
    </source>
</evidence>
<evidence type="ECO:0000313" key="1">
    <source>
        <dbReference type="EMBL" id="OQR79065.1"/>
    </source>
</evidence>
<keyword evidence="2" id="KW-1185">Reference proteome</keyword>